<organism evidence="2 3">
    <name type="scientific">Bacillus thuringiensis</name>
    <dbReference type="NCBI Taxonomy" id="1428"/>
    <lineage>
        <taxon>Bacteria</taxon>
        <taxon>Bacillati</taxon>
        <taxon>Bacillota</taxon>
        <taxon>Bacilli</taxon>
        <taxon>Bacillales</taxon>
        <taxon>Bacillaceae</taxon>
        <taxon>Bacillus</taxon>
        <taxon>Bacillus cereus group</taxon>
    </lineage>
</organism>
<accession>A0A9W3X1E7</accession>
<evidence type="ECO:0000256" key="1">
    <source>
        <dbReference type="SAM" id="Phobius"/>
    </source>
</evidence>
<gene>
    <name evidence="2" type="ORF">BT246_38830</name>
</gene>
<keyword evidence="1" id="KW-0472">Membrane</keyword>
<feature type="transmembrane region" description="Helical" evidence="1">
    <location>
        <begin position="6"/>
        <end position="26"/>
    </location>
</feature>
<dbReference type="AlphaFoldDB" id="A0A9W3X1E7"/>
<evidence type="ECO:0000313" key="2">
    <source>
        <dbReference type="EMBL" id="ANS49230.1"/>
    </source>
</evidence>
<sequence>MIEESTFSLMIVAILICIVSLAVCFLDEPIEKFIKDDDRDV</sequence>
<dbReference type="EMBL" id="CP015350">
    <property type="protein sequence ID" value="ANS49230.1"/>
    <property type="molecule type" value="Genomic_DNA"/>
</dbReference>
<protein>
    <submittedName>
        <fullName evidence="2">Uncharacterized protein</fullName>
    </submittedName>
</protein>
<keyword evidence="1" id="KW-1133">Transmembrane helix</keyword>
<dbReference type="Proteomes" id="UP000092743">
    <property type="component" value="Chromosome"/>
</dbReference>
<evidence type="ECO:0000313" key="3">
    <source>
        <dbReference type="Proteomes" id="UP000092743"/>
    </source>
</evidence>
<name>A0A9W3X1E7_BACTU</name>
<dbReference type="RefSeq" id="WP_006929383.1">
    <property type="nucleotide sequence ID" value="NZ_CP015350.1"/>
</dbReference>
<reference evidence="2 3" key="1">
    <citation type="submission" date="2016-04" db="EMBL/GenBank/DDBJ databases">
        <title>High quality genome of the nematocidal Bacillus thuringiensis MYBT18246.</title>
        <authorList>
            <person name="Hollensteiner J."/>
            <person name="Poehlein A."/>
            <person name="Sproeer C."/>
            <person name="Bunk B."/>
            <person name="Rosenstiel P."/>
            <person name="Schulenburg H."/>
            <person name="Liesegang H."/>
        </authorList>
    </citation>
    <scope>NUCLEOTIDE SEQUENCE [LARGE SCALE GENOMIC DNA]</scope>
    <source>
        <strain evidence="2 3">MYBT18246</strain>
    </source>
</reference>
<keyword evidence="1" id="KW-0812">Transmembrane</keyword>
<proteinExistence type="predicted"/>